<dbReference type="OrthoDB" id="10037838at2759"/>
<evidence type="ECO:0000256" key="13">
    <source>
        <dbReference type="PROSITE-ProRule" id="PRU00192"/>
    </source>
</evidence>
<evidence type="ECO:0000256" key="4">
    <source>
        <dbReference type="ARBA" id="ARBA00022692"/>
    </source>
</evidence>
<dbReference type="SMART" id="SM00326">
    <property type="entry name" value="SH3"/>
    <property type="match status" value="1"/>
</dbReference>
<comment type="similarity">
    <text evidence="1">Belongs to the peroxin-13 family.</text>
</comment>
<keyword evidence="3" id="KW-0813">Transport</keyword>
<evidence type="ECO:0000313" key="15">
    <source>
        <dbReference type="EMBL" id="CAH2246887.1"/>
    </source>
</evidence>
<dbReference type="CDD" id="cd11864">
    <property type="entry name" value="SH3_PEX13_eumet"/>
    <property type="match status" value="1"/>
</dbReference>
<keyword evidence="6" id="KW-1133">Transmembrane helix</keyword>
<evidence type="ECO:0000256" key="10">
    <source>
        <dbReference type="ARBA" id="ARBA00029693"/>
    </source>
</evidence>
<dbReference type="EMBL" id="CAKXAJ010025944">
    <property type="protein sequence ID" value="CAH2246887.1"/>
    <property type="molecule type" value="Genomic_DNA"/>
</dbReference>
<dbReference type="GO" id="GO:0016560">
    <property type="term" value="P:protein import into peroxisome matrix, docking"/>
    <property type="evidence" value="ECO:0007669"/>
    <property type="project" value="InterPro"/>
</dbReference>
<keyword evidence="16" id="KW-1185">Reference proteome</keyword>
<keyword evidence="5" id="KW-0653">Protein transport</keyword>
<feature type="domain" description="SH3" evidence="14">
    <location>
        <begin position="273"/>
        <end position="339"/>
    </location>
</feature>
<evidence type="ECO:0000256" key="6">
    <source>
        <dbReference type="ARBA" id="ARBA00022989"/>
    </source>
</evidence>
<dbReference type="GO" id="GO:0005778">
    <property type="term" value="C:peroxisomal membrane"/>
    <property type="evidence" value="ECO:0007669"/>
    <property type="project" value="UniProtKB-SubCell"/>
</dbReference>
<comment type="caution">
    <text evidence="15">The sequence shown here is derived from an EMBL/GenBank/DDBJ whole genome shotgun (WGS) entry which is preliminary data.</text>
</comment>
<dbReference type="Gene3D" id="2.30.30.40">
    <property type="entry name" value="SH3 Domains"/>
    <property type="match status" value="1"/>
</dbReference>
<evidence type="ECO:0000256" key="2">
    <source>
        <dbReference type="ARBA" id="ARBA00022443"/>
    </source>
</evidence>
<evidence type="ECO:0000256" key="5">
    <source>
        <dbReference type="ARBA" id="ARBA00022927"/>
    </source>
</evidence>
<dbReference type="InterPro" id="IPR007223">
    <property type="entry name" value="Peroxin-13_N"/>
</dbReference>
<keyword evidence="9" id="KW-0576">Peroxisome</keyword>
<dbReference type="InterPro" id="IPR001452">
    <property type="entry name" value="SH3_domain"/>
</dbReference>
<dbReference type="Proteomes" id="UP000838756">
    <property type="component" value="Unassembled WGS sequence"/>
</dbReference>
<dbReference type="PANTHER" id="PTHR19332">
    <property type="entry name" value="PEROXISOMAL MEMBRANE PROTEIN PEX13"/>
    <property type="match status" value="1"/>
</dbReference>
<sequence>MSEPMKIYDVNSDHSLSNASLMGPAEVPSFRNPIPGTSGIGAPVLPPRPDLTMQTSYGMNNGMSYGGMGGYGMGYGGMGYGGYGGYGMGGMGGMGMGMGLSPYGGYNRYGPMHGDIENRFIQMAEENSRPAFDSIQSVVSAVGSVAMMLESTFFALTSSFRAILGVAENFGRLRSLFAQFWSTFAVVRSLNWLVRKLLVLLGIRTECEFKAWAEAVQATQAGSASPEQKAKGSSWPILLFFGVIAAAPYIVLKMLNGLSSSIHEKLQDPSTWQNPLRAVAHHDFQATSPQEISFCANQVLTLAPQHLQGHFWNSGWLMASTDRQTAGLVPVNYIKVVKPTNQIENNVASTNVSNVNNSNISIPNKPLESASDPAVAADLEKIYNGQEL</sequence>
<evidence type="ECO:0000256" key="9">
    <source>
        <dbReference type="ARBA" id="ARBA00023140"/>
    </source>
</evidence>
<name>A0A8S4S668_9NEOP</name>
<dbReference type="SUPFAM" id="SSF50044">
    <property type="entry name" value="SH3-domain"/>
    <property type="match status" value="1"/>
</dbReference>
<dbReference type="Pfam" id="PF14604">
    <property type="entry name" value="SH3_9"/>
    <property type="match status" value="1"/>
</dbReference>
<evidence type="ECO:0000256" key="3">
    <source>
        <dbReference type="ARBA" id="ARBA00022448"/>
    </source>
</evidence>
<evidence type="ECO:0000256" key="1">
    <source>
        <dbReference type="ARBA" id="ARBA00006033"/>
    </source>
</evidence>
<dbReference type="PROSITE" id="PS50002">
    <property type="entry name" value="SH3"/>
    <property type="match status" value="1"/>
</dbReference>
<dbReference type="PANTHER" id="PTHR19332:SF1">
    <property type="entry name" value="PEROXISOMAL MEMBRANE PROTEIN PEX13"/>
    <property type="match status" value="1"/>
</dbReference>
<comment type="subcellular location">
    <subcellularLocation>
        <location evidence="12">Peroxisome membrane</location>
    </subcellularLocation>
</comment>
<evidence type="ECO:0000256" key="8">
    <source>
        <dbReference type="ARBA" id="ARBA00023136"/>
    </source>
</evidence>
<keyword evidence="7" id="KW-0811">Translocation</keyword>
<evidence type="ECO:0000256" key="11">
    <source>
        <dbReference type="ARBA" id="ARBA00034535"/>
    </source>
</evidence>
<keyword evidence="2 13" id="KW-0728">SH3 domain</keyword>
<dbReference type="AlphaFoldDB" id="A0A8S4S668"/>
<reference evidence="15" key="1">
    <citation type="submission" date="2022-03" db="EMBL/GenBank/DDBJ databases">
        <authorList>
            <person name="Lindestad O."/>
        </authorList>
    </citation>
    <scope>NUCLEOTIDE SEQUENCE</scope>
</reference>
<gene>
    <name evidence="15" type="primary">jg19250</name>
    <name evidence="15" type="ORF">PAEG_LOCUS21440</name>
</gene>
<dbReference type="InterPro" id="IPR036028">
    <property type="entry name" value="SH3-like_dom_sf"/>
</dbReference>
<dbReference type="InterPro" id="IPR035463">
    <property type="entry name" value="Pex13"/>
</dbReference>
<keyword evidence="8" id="KW-0472">Membrane</keyword>
<dbReference type="GO" id="GO:1990429">
    <property type="term" value="C:peroxisomal importomer complex"/>
    <property type="evidence" value="ECO:0007669"/>
    <property type="project" value="TreeGrafter"/>
</dbReference>
<organism evidence="15 16">
    <name type="scientific">Pararge aegeria aegeria</name>
    <dbReference type="NCBI Taxonomy" id="348720"/>
    <lineage>
        <taxon>Eukaryota</taxon>
        <taxon>Metazoa</taxon>
        <taxon>Ecdysozoa</taxon>
        <taxon>Arthropoda</taxon>
        <taxon>Hexapoda</taxon>
        <taxon>Insecta</taxon>
        <taxon>Pterygota</taxon>
        <taxon>Neoptera</taxon>
        <taxon>Endopterygota</taxon>
        <taxon>Lepidoptera</taxon>
        <taxon>Glossata</taxon>
        <taxon>Ditrysia</taxon>
        <taxon>Papilionoidea</taxon>
        <taxon>Nymphalidae</taxon>
        <taxon>Satyrinae</taxon>
        <taxon>Satyrini</taxon>
        <taxon>Parargina</taxon>
        <taxon>Pararge</taxon>
    </lineage>
</organism>
<evidence type="ECO:0000256" key="12">
    <source>
        <dbReference type="ARBA" id="ARBA00046271"/>
    </source>
</evidence>
<dbReference type="Pfam" id="PF04088">
    <property type="entry name" value="Peroxin-13_N"/>
    <property type="match status" value="1"/>
</dbReference>
<proteinExistence type="inferred from homology"/>
<protein>
    <recommendedName>
        <fullName evidence="11">Peroxisomal membrane protein PEX13</fullName>
    </recommendedName>
    <alternativeName>
        <fullName evidence="10">Peroxin-13</fullName>
    </alternativeName>
</protein>
<evidence type="ECO:0000313" key="16">
    <source>
        <dbReference type="Proteomes" id="UP000838756"/>
    </source>
</evidence>
<keyword evidence="4" id="KW-0812">Transmembrane</keyword>
<accession>A0A8S4S668</accession>
<evidence type="ECO:0000256" key="7">
    <source>
        <dbReference type="ARBA" id="ARBA00023010"/>
    </source>
</evidence>
<evidence type="ECO:0000259" key="14">
    <source>
        <dbReference type="PROSITE" id="PS50002"/>
    </source>
</evidence>